<reference evidence="7 8" key="1">
    <citation type="submission" date="2012-02" db="EMBL/GenBank/DDBJ databases">
        <title>The Genome Sequence of Parabacteroides merdae CL03T12C32.</title>
        <authorList>
            <consortium name="The Broad Institute Genome Sequencing Platform"/>
            <person name="Earl A."/>
            <person name="Ward D."/>
            <person name="Feldgarden M."/>
            <person name="Gevers D."/>
            <person name="Zitomersky N.L."/>
            <person name="Coyne M.J."/>
            <person name="Comstock L.E."/>
            <person name="Young S.K."/>
            <person name="Zeng Q."/>
            <person name="Gargeya S."/>
            <person name="Fitzgerald M."/>
            <person name="Haas B."/>
            <person name="Abouelleil A."/>
            <person name="Alvarado L."/>
            <person name="Arachchi H.M."/>
            <person name="Berlin A."/>
            <person name="Chapman S.B."/>
            <person name="Gearin G."/>
            <person name="Goldberg J."/>
            <person name="Griggs A."/>
            <person name="Gujja S."/>
            <person name="Hansen M."/>
            <person name="Heiman D."/>
            <person name="Howarth C."/>
            <person name="Larimer J."/>
            <person name="Lui A."/>
            <person name="MacDonald P.J.P."/>
            <person name="McCowen C."/>
            <person name="Montmayeur A."/>
            <person name="Murphy C."/>
            <person name="Neiman D."/>
            <person name="Pearson M."/>
            <person name="Priest M."/>
            <person name="Roberts A."/>
            <person name="Saif S."/>
            <person name="Shea T."/>
            <person name="Sisk P."/>
            <person name="Stolte C."/>
            <person name="Sykes S."/>
            <person name="Wortman J."/>
            <person name="Nusbaum C."/>
            <person name="Birren B."/>
        </authorList>
    </citation>
    <scope>NUCLEOTIDE SEQUENCE [LARGE SCALE GENOMIC DNA]</scope>
    <source>
        <strain evidence="7 8">CL03T12C32</strain>
    </source>
</reference>
<dbReference type="InterPro" id="IPR050833">
    <property type="entry name" value="Poly_Biosynth_Transport"/>
</dbReference>
<comment type="caution">
    <text evidence="7">The sequence shown here is derived from an EMBL/GenBank/DDBJ whole genome shotgun (WGS) entry which is preliminary data.</text>
</comment>
<dbReference type="PANTHER" id="PTHR30250">
    <property type="entry name" value="PST FAMILY PREDICTED COLANIC ACID TRANSPORTER"/>
    <property type="match status" value="1"/>
</dbReference>
<feature type="transmembrane region" description="Helical" evidence="6">
    <location>
        <begin position="189"/>
        <end position="210"/>
    </location>
</feature>
<evidence type="ECO:0000256" key="5">
    <source>
        <dbReference type="ARBA" id="ARBA00023136"/>
    </source>
</evidence>
<evidence type="ECO:0000256" key="2">
    <source>
        <dbReference type="ARBA" id="ARBA00022475"/>
    </source>
</evidence>
<feature type="transmembrane region" description="Helical" evidence="6">
    <location>
        <begin position="231"/>
        <end position="250"/>
    </location>
</feature>
<feature type="transmembrane region" description="Helical" evidence="6">
    <location>
        <begin position="88"/>
        <end position="115"/>
    </location>
</feature>
<evidence type="ECO:0000256" key="6">
    <source>
        <dbReference type="SAM" id="Phobius"/>
    </source>
</evidence>
<feature type="transmembrane region" description="Helical" evidence="6">
    <location>
        <begin position="16"/>
        <end position="40"/>
    </location>
</feature>
<proteinExistence type="predicted"/>
<sequence length="513" mass="57977">MSDNTENNKRIAKNTLLLYARMLLMMLVSLFTSRVILQVLGIEDYGVYNVVGGIVSMFAFINGGMVAATQRYITFELGSGNKERLQRVFSTSLQIHAMISILIVILGETVGLWFLQEKLVIPEDRMIAAMWVYQCSIIVCVLNIMSIPYNADIVAHEKMSAFAMISVVEVVLKLLVVYLLMLFPFDKLIVYAILLLAVQFSIRLVYAAYCKRHFEESSYIHRWNSDLIKEMLGFAGWSFWGSLAVILYTQGINMMLNVFFGPIVNAARGIAIQVQSAVLQFVMNFQMALNPQITKSYAAGNLDQMHSLMFRSARFSFLLLFFIALPVLLETNFLLTLWLKTVPDHTVIFAQIMLCISLVYTTANPCIIANQATGKVKVYQAVVGGILLAILPISYIVLKMGAPAYSVFIVHFCVESVAQISRMFMLRKLINLPMWAYLKNIYAPIICTVIVSIILPMFVHMQIEEGWLRFFAVGFTCVLSVSVTSLFIGITKHERMLLLDKGLRLLRIKNDKS</sequence>
<evidence type="ECO:0008006" key="9">
    <source>
        <dbReference type="Google" id="ProtNLM"/>
    </source>
</evidence>
<evidence type="ECO:0000256" key="1">
    <source>
        <dbReference type="ARBA" id="ARBA00004651"/>
    </source>
</evidence>
<feature type="transmembrane region" description="Helical" evidence="6">
    <location>
        <begin position="404"/>
        <end position="420"/>
    </location>
</feature>
<evidence type="ECO:0000313" key="8">
    <source>
        <dbReference type="Proteomes" id="UP000006271"/>
    </source>
</evidence>
<feature type="transmembrane region" description="Helical" evidence="6">
    <location>
        <begin position="441"/>
        <end position="461"/>
    </location>
</feature>
<evidence type="ECO:0000313" key="7">
    <source>
        <dbReference type="EMBL" id="EKN15845.1"/>
    </source>
</evidence>
<feature type="transmembrane region" description="Helical" evidence="6">
    <location>
        <begin position="378"/>
        <end position="398"/>
    </location>
</feature>
<dbReference type="HOGENOM" id="CLU_040798_1_0_10"/>
<keyword evidence="2" id="KW-1003">Cell membrane</keyword>
<protein>
    <recommendedName>
        <fullName evidence="9">Polysaccharide biosynthesis protein C-terminal domain-containing protein</fullName>
    </recommendedName>
</protein>
<feature type="transmembrane region" description="Helical" evidence="6">
    <location>
        <begin position="46"/>
        <end position="68"/>
    </location>
</feature>
<organism evidence="7 8">
    <name type="scientific">Parabacteroides merdae CL03T12C32</name>
    <dbReference type="NCBI Taxonomy" id="999420"/>
    <lineage>
        <taxon>Bacteria</taxon>
        <taxon>Pseudomonadati</taxon>
        <taxon>Bacteroidota</taxon>
        <taxon>Bacteroidia</taxon>
        <taxon>Bacteroidales</taxon>
        <taxon>Tannerellaceae</taxon>
        <taxon>Parabacteroides</taxon>
    </lineage>
</organism>
<dbReference type="PANTHER" id="PTHR30250:SF26">
    <property type="entry name" value="PSMA PROTEIN"/>
    <property type="match status" value="1"/>
</dbReference>
<dbReference type="EMBL" id="AGZQ01000002">
    <property type="protein sequence ID" value="EKN15845.1"/>
    <property type="molecule type" value="Genomic_DNA"/>
</dbReference>
<keyword evidence="5 6" id="KW-0472">Membrane</keyword>
<name>K5ZX23_9BACT</name>
<gene>
    <name evidence="7" type="ORF">HMPREF1060_00483</name>
</gene>
<dbReference type="RefSeq" id="WP_005642820.1">
    <property type="nucleotide sequence ID" value="NZ_JH976452.1"/>
</dbReference>
<keyword evidence="3 6" id="KW-0812">Transmembrane</keyword>
<feature type="transmembrane region" description="Helical" evidence="6">
    <location>
        <begin position="315"/>
        <end position="339"/>
    </location>
</feature>
<keyword evidence="4 6" id="KW-1133">Transmembrane helix</keyword>
<dbReference type="AlphaFoldDB" id="K5ZX23"/>
<feature type="transmembrane region" description="Helical" evidence="6">
    <location>
        <begin position="161"/>
        <end position="183"/>
    </location>
</feature>
<accession>K5ZX23</accession>
<comment type="subcellular location">
    <subcellularLocation>
        <location evidence="1">Cell membrane</location>
        <topology evidence="1">Multi-pass membrane protein</topology>
    </subcellularLocation>
</comment>
<evidence type="ECO:0000256" key="4">
    <source>
        <dbReference type="ARBA" id="ARBA00022989"/>
    </source>
</evidence>
<dbReference type="Proteomes" id="UP000006271">
    <property type="component" value="Unassembled WGS sequence"/>
</dbReference>
<evidence type="ECO:0000256" key="3">
    <source>
        <dbReference type="ARBA" id="ARBA00022692"/>
    </source>
</evidence>
<dbReference type="GO" id="GO:0005886">
    <property type="term" value="C:plasma membrane"/>
    <property type="evidence" value="ECO:0007669"/>
    <property type="project" value="UniProtKB-SubCell"/>
</dbReference>
<feature type="transmembrane region" description="Helical" evidence="6">
    <location>
        <begin position="127"/>
        <end position="149"/>
    </location>
</feature>
<feature type="transmembrane region" description="Helical" evidence="6">
    <location>
        <begin position="345"/>
        <end position="366"/>
    </location>
</feature>
<feature type="transmembrane region" description="Helical" evidence="6">
    <location>
        <begin position="467"/>
        <end position="490"/>
    </location>
</feature>